<dbReference type="PROSITE" id="PS51318">
    <property type="entry name" value="TAT"/>
    <property type="match status" value="1"/>
</dbReference>
<reference evidence="2 3" key="1">
    <citation type="submission" date="2020-06" db="EMBL/GenBank/DDBJ databases">
        <authorList>
            <person name="Jo H."/>
        </authorList>
    </citation>
    <scope>NUCLEOTIDE SEQUENCE [LARGE SCALE GENOMIC DNA]</scope>
    <source>
        <strain evidence="2 3">I46</strain>
    </source>
</reference>
<organism evidence="2 3">
    <name type="scientific">Microbacterium oleivorans</name>
    <dbReference type="NCBI Taxonomy" id="273677"/>
    <lineage>
        <taxon>Bacteria</taxon>
        <taxon>Bacillati</taxon>
        <taxon>Actinomycetota</taxon>
        <taxon>Actinomycetes</taxon>
        <taxon>Micrococcales</taxon>
        <taxon>Microbacteriaceae</taxon>
        <taxon>Microbacterium</taxon>
    </lineage>
</organism>
<dbReference type="EMBL" id="CP058316">
    <property type="protein sequence ID" value="QLD11639.1"/>
    <property type="molecule type" value="Genomic_DNA"/>
</dbReference>
<sequence length="156" mass="15323">MRRRRRITGAAATLAAAGAIALALTAPPVVTDAAWSDSEFGSSSVSALTVASPGAVRCVQSGLLVPAVLGWNAAPAGGNVTGYRWTLVGASNRSGTLAATATSVTLNANAVELGTSTFTLYAVGPGGWERAATNTAAVGFISIALGVTSSCSTPAA</sequence>
<proteinExistence type="predicted"/>
<dbReference type="InterPro" id="IPR006311">
    <property type="entry name" value="TAT_signal"/>
</dbReference>
<name>A0A7D5IPI5_9MICO</name>
<dbReference type="AlphaFoldDB" id="A0A7D5IPI5"/>
<evidence type="ECO:0000313" key="3">
    <source>
        <dbReference type="Proteomes" id="UP000509638"/>
    </source>
</evidence>
<gene>
    <name evidence="2" type="ORF">HW566_07560</name>
</gene>
<evidence type="ECO:0000313" key="2">
    <source>
        <dbReference type="EMBL" id="QLD11639.1"/>
    </source>
</evidence>
<dbReference type="Proteomes" id="UP000509638">
    <property type="component" value="Chromosome"/>
</dbReference>
<evidence type="ECO:0000256" key="1">
    <source>
        <dbReference type="SAM" id="SignalP"/>
    </source>
</evidence>
<keyword evidence="1" id="KW-0732">Signal</keyword>
<feature type="chain" id="PRO_5038798464" evidence="1">
    <location>
        <begin position="26"/>
        <end position="156"/>
    </location>
</feature>
<protein>
    <submittedName>
        <fullName evidence="2">Uncharacterized protein</fullName>
    </submittedName>
</protein>
<accession>A0A7D5IPI5</accession>
<feature type="signal peptide" evidence="1">
    <location>
        <begin position="1"/>
        <end position="25"/>
    </location>
</feature>